<dbReference type="GO" id="GO:0015232">
    <property type="term" value="F:heme transmembrane transporter activity"/>
    <property type="evidence" value="ECO:0007669"/>
    <property type="project" value="InterPro"/>
</dbReference>
<dbReference type="PRINTS" id="PR01410">
    <property type="entry name" value="CCBIOGENESIS"/>
</dbReference>
<evidence type="ECO:0000259" key="11">
    <source>
        <dbReference type="PROSITE" id="PS50882"/>
    </source>
</evidence>
<feature type="transmembrane region" description="Helical" evidence="10">
    <location>
        <begin position="136"/>
        <end position="158"/>
    </location>
</feature>
<dbReference type="Pfam" id="PF16327">
    <property type="entry name" value="CcmF_C"/>
    <property type="match status" value="1"/>
</dbReference>
<dbReference type="InterPro" id="IPR003568">
    <property type="entry name" value="Cyt_c_biogenesis_CcmF"/>
</dbReference>
<evidence type="ECO:0000313" key="13">
    <source>
        <dbReference type="Proteomes" id="UP000222056"/>
    </source>
</evidence>
<keyword evidence="7 10" id="KW-1133">Transmembrane helix</keyword>
<proteinExistence type="inferred from homology"/>
<accession>A0A1H6G1B1</accession>
<dbReference type="Pfam" id="PF01578">
    <property type="entry name" value="Cytochrom_C_asm"/>
    <property type="match status" value="1"/>
</dbReference>
<gene>
    <name evidence="12" type="ORF">SAMN02745716_2125</name>
</gene>
<feature type="transmembrane region" description="Helical" evidence="10">
    <location>
        <begin position="292"/>
        <end position="313"/>
    </location>
</feature>
<dbReference type="InterPro" id="IPR032523">
    <property type="entry name" value="CcmF_C"/>
</dbReference>
<feature type="transmembrane region" description="Helical" evidence="10">
    <location>
        <begin position="56"/>
        <end position="77"/>
    </location>
</feature>
<dbReference type="EMBL" id="FNWJ01000003">
    <property type="protein sequence ID" value="SEH16248.1"/>
    <property type="molecule type" value="Genomic_DNA"/>
</dbReference>
<dbReference type="AlphaFoldDB" id="A0A1H6G1B1"/>
<keyword evidence="4" id="KW-0997">Cell inner membrane</keyword>
<evidence type="ECO:0000256" key="9">
    <source>
        <dbReference type="ARBA" id="ARBA00037230"/>
    </source>
</evidence>
<feature type="transmembrane region" description="Helical" evidence="10">
    <location>
        <begin position="111"/>
        <end position="129"/>
    </location>
</feature>
<keyword evidence="13" id="KW-1185">Reference proteome</keyword>
<feature type="transmembrane region" description="Helical" evidence="10">
    <location>
        <begin position="687"/>
        <end position="712"/>
    </location>
</feature>
<feature type="transmembrane region" description="Helical" evidence="10">
    <location>
        <begin position="441"/>
        <end position="459"/>
    </location>
</feature>
<feature type="transmembrane region" description="Helical" evidence="10">
    <location>
        <begin position="225"/>
        <end position="244"/>
    </location>
</feature>
<evidence type="ECO:0000256" key="6">
    <source>
        <dbReference type="ARBA" id="ARBA00022748"/>
    </source>
</evidence>
<dbReference type="PANTHER" id="PTHR43653">
    <property type="entry name" value="CYTOCHROME C ASSEMBLY PROTEIN-RELATED"/>
    <property type="match status" value="1"/>
</dbReference>
<evidence type="ECO:0000313" key="12">
    <source>
        <dbReference type="EMBL" id="SEH16248.1"/>
    </source>
</evidence>
<feature type="domain" description="YTH" evidence="11">
    <location>
        <begin position="614"/>
        <end position="740"/>
    </location>
</feature>
<dbReference type="Proteomes" id="UP000222056">
    <property type="component" value="Unassembled WGS sequence"/>
</dbReference>
<feature type="transmembrane region" description="Helical" evidence="10">
    <location>
        <begin position="518"/>
        <end position="537"/>
    </location>
</feature>
<evidence type="ECO:0000256" key="4">
    <source>
        <dbReference type="ARBA" id="ARBA00022519"/>
    </source>
</evidence>
<feature type="transmembrane region" description="Helical" evidence="10">
    <location>
        <begin position="191"/>
        <end position="213"/>
    </location>
</feature>
<feature type="transmembrane region" description="Helical" evidence="10">
    <location>
        <begin position="366"/>
        <end position="389"/>
    </location>
</feature>
<keyword evidence="6" id="KW-0201">Cytochrome c-type biogenesis</keyword>
<feature type="transmembrane region" description="Helical" evidence="10">
    <location>
        <begin position="20"/>
        <end position="44"/>
    </location>
</feature>
<dbReference type="InterPro" id="IPR003567">
    <property type="entry name" value="Cyt_c_biogenesis"/>
</dbReference>
<dbReference type="GO" id="GO:0017004">
    <property type="term" value="P:cytochrome complex assembly"/>
    <property type="evidence" value="ECO:0007669"/>
    <property type="project" value="UniProtKB-KW"/>
</dbReference>
<protein>
    <submittedName>
        <fullName evidence="12">Cytochrome c-type biogenesis protein CcmF</fullName>
    </submittedName>
</protein>
<comment type="function">
    <text evidence="9">Required for the biogenesis of c-type cytochromes. Possible subunit of a heme lyase.</text>
</comment>
<evidence type="ECO:0000256" key="5">
    <source>
        <dbReference type="ARBA" id="ARBA00022692"/>
    </source>
</evidence>
<keyword evidence="3" id="KW-1003">Cell membrane</keyword>
<feature type="transmembrane region" description="Helical" evidence="10">
    <location>
        <begin position="465"/>
        <end position="482"/>
    </location>
</feature>
<evidence type="ECO:0000256" key="10">
    <source>
        <dbReference type="SAM" id="Phobius"/>
    </source>
</evidence>
<dbReference type="GO" id="GO:0020037">
    <property type="term" value="F:heme binding"/>
    <property type="evidence" value="ECO:0007669"/>
    <property type="project" value="InterPro"/>
</dbReference>
<keyword evidence="8 10" id="KW-0472">Membrane</keyword>
<evidence type="ECO:0000256" key="7">
    <source>
        <dbReference type="ARBA" id="ARBA00022989"/>
    </source>
</evidence>
<sequence length="740" mass="79424">MGGAYRYSYSLSYDPLMAEVGSAALDVALLTALYAVAAALYGAGRGGARFVVSARRAFYCLAGLLTLAMVLLELAYLRSDFSFELVARNSSTSTPTFYKLTAMWSSQEGSLLLWVFLLAVFSSVVLRTTRNALQQILPYATAVLGTIAAFFLTLMVVVGENPFTVLATPPAEGAGLNPLLRNEMMMFHPPALYVGYVGFSIPFAFAVGALITRRTGADWIRATRRFALVAWTFLGAGLLLGSYWGYSELGWGGYWGWDPVENAALMPWLTGTAFLHSIVVQERRGMLRVWNVSLIIATFVLALTGTLLVRSGILQSIHAFGASTLGLPFLIFIVVVVAGSVALVVSRLDHLRSEGKLESLVSREAVFLLNNLALVGLCLAIFWGTFFPLISEAVSGEAVSVGPPWFNRYAAPLAIVLVLLSGIGPALAWRRVTRAGIRRAFTIPVAAAVMTLAGLLALTPAAESAASLLMFTLVAFAITVAAQEFWRGTAARRSIGGIGLASALLGLVAQNRRRYGGYIVHVGMAIMFLGVAVSSAFEERRDARLTPGESTQVGAYTVTYRAATATVLDDPAGTGAPVTLGAVLDVQNGSERFRLEPRRNYYGARSSDPKAPIRSFFEGEATTEVGIRTDLGDDMWVAVQPDVRSLEDAIREADQRFASAPSDVQGLIVAALADRYRGSPGTAQFRLIVFPLVIWVYVGGLIALFGGIVAVWPTSPARRRYTGVRAARLARQPDTPVPAG</sequence>
<feature type="transmembrane region" description="Helical" evidence="10">
    <location>
        <begin position="409"/>
        <end position="429"/>
    </location>
</feature>
<feature type="transmembrane region" description="Helical" evidence="10">
    <location>
        <begin position="264"/>
        <end position="280"/>
    </location>
</feature>
<feature type="transmembrane region" description="Helical" evidence="10">
    <location>
        <begin position="325"/>
        <end position="345"/>
    </location>
</feature>
<keyword evidence="5 10" id="KW-0812">Transmembrane</keyword>
<evidence type="ECO:0000256" key="2">
    <source>
        <dbReference type="ARBA" id="ARBA00009186"/>
    </source>
</evidence>
<evidence type="ECO:0000256" key="3">
    <source>
        <dbReference type="ARBA" id="ARBA00022475"/>
    </source>
</evidence>
<dbReference type="PROSITE" id="PS50882">
    <property type="entry name" value="YTH"/>
    <property type="match status" value="1"/>
</dbReference>
<dbReference type="PRINTS" id="PR01411">
    <property type="entry name" value="CCMFBIOGNSIS"/>
</dbReference>
<dbReference type="InterPro" id="IPR002541">
    <property type="entry name" value="Cyt_c_assembly"/>
</dbReference>
<name>A0A1H6G1B1_THEAL</name>
<evidence type="ECO:0000256" key="1">
    <source>
        <dbReference type="ARBA" id="ARBA00004429"/>
    </source>
</evidence>
<organism evidence="12 13">
    <name type="scientific">Thermoleophilum album</name>
    <dbReference type="NCBI Taxonomy" id="29539"/>
    <lineage>
        <taxon>Bacteria</taxon>
        <taxon>Bacillati</taxon>
        <taxon>Actinomycetota</taxon>
        <taxon>Thermoleophilia</taxon>
        <taxon>Thermoleophilales</taxon>
        <taxon>Thermoleophilaceae</taxon>
        <taxon>Thermoleophilum</taxon>
    </lineage>
</organism>
<dbReference type="STRING" id="29539.SAMN02745716_2125"/>
<dbReference type="GO" id="GO:0003723">
    <property type="term" value="F:RNA binding"/>
    <property type="evidence" value="ECO:0007669"/>
    <property type="project" value="InterPro"/>
</dbReference>
<reference evidence="13" key="1">
    <citation type="submission" date="2016-10" db="EMBL/GenBank/DDBJ databases">
        <authorList>
            <person name="Varghese N."/>
            <person name="Submissions S."/>
        </authorList>
    </citation>
    <scope>NUCLEOTIDE SEQUENCE [LARGE SCALE GENOMIC DNA]</scope>
    <source>
        <strain evidence="13">ATCC 35263</strain>
    </source>
</reference>
<dbReference type="GO" id="GO:0005886">
    <property type="term" value="C:plasma membrane"/>
    <property type="evidence" value="ECO:0007669"/>
    <property type="project" value="UniProtKB-SubCell"/>
</dbReference>
<dbReference type="InterPro" id="IPR007275">
    <property type="entry name" value="YTH_domain"/>
</dbReference>
<comment type="subcellular location">
    <subcellularLocation>
        <location evidence="1">Cell inner membrane</location>
        <topology evidence="1">Multi-pass membrane protein</topology>
    </subcellularLocation>
</comment>
<comment type="similarity">
    <text evidence="2">Belongs to the CcmF/CycK/Ccl1/NrfE/CcsA family.</text>
</comment>
<evidence type="ECO:0000256" key="8">
    <source>
        <dbReference type="ARBA" id="ARBA00023136"/>
    </source>
</evidence>
<dbReference type="PANTHER" id="PTHR43653:SF1">
    <property type="entry name" value="CYTOCHROME C-TYPE BIOGENESIS PROTEIN CCMF"/>
    <property type="match status" value="1"/>
</dbReference>